<name>A0ACB9R8I6_9MYRT</name>
<protein>
    <submittedName>
        <fullName evidence="1">Uncharacterized protein</fullName>
    </submittedName>
</protein>
<evidence type="ECO:0000313" key="2">
    <source>
        <dbReference type="Proteomes" id="UP001057402"/>
    </source>
</evidence>
<sequence length="120" mass="13310">MKQKIVIKVCMNCDRARSKAMKVASESSGVRSVAIEGNDLDQLVVTGEGIDSACLTTTLRKKVGDAVILKIEEVKPEKKDEKKDEKPKCEWYCPPPCNPCAPYPYPPVVCEQEPSYCSIM</sequence>
<accession>A0ACB9R8I6</accession>
<dbReference type="EMBL" id="CM042883">
    <property type="protein sequence ID" value="KAI4374828.1"/>
    <property type="molecule type" value="Genomic_DNA"/>
</dbReference>
<reference evidence="2" key="1">
    <citation type="journal article" date="2023" name="Front. Plant Sci.">
        <title>Chromosomal-level genome assembly of Melastoma candidum provides insights into trichome evolution.</title>
        <authorList>
            <person name="Zhong Y."/>
            <person name="Wu W."/>
            <person name="Sun C."/>
            <person name="Zou P."/>
            <person name="Liu Y."/>
            <person name="Dai S."/>
            <person name="Zhou R."/>
        </authorList>
    </citation>
    <scope>NUCLEOTIDE SEQUENCE [LARGE SCALE GENOMIC DNA]</scope>
</reference>
<evidence type="ECO:0000313" key="1">
    <source>
        <dbReference type="EMBL" id="KAI4374828.1"/>
    </source>
</evidence>
<comment type="caution">
    <text evidence="1">The sequence shown here is derived from an EMBL/GenBank/DDBJ whole genome shotgun (WGS) entry which is preliminary data.</text>
</comment>
<gene>
    <name evidence="1" type="ORF">MLD38_012775</name>
</gene>
<organism evidence="1 2">
    <name type="scientific">Melastoma candidum</name>
    <dbReference type="NCBI Taxonomy" id="119954"/>
    <lineage>
        <taxon>Eukaryota</taxon>
        <taxon>Viridiplantae</taxon>
        <taxon>Streptophyta</taxon>
        <taxon>Embryophyta</taxon>
        <taxon>Tracheophyta</taxon>
        <taxon>Spermatophyta</taxon>
        <taxon>Magnoliopsida</taxon>
        <taxon>eudicotyledons</taxon>
        <taxon>Gunneridae</taxon>
        <taxon>Pentapetalae</taxon>
        <taxon>rosids</taxon>
        <taxon>malvids</taxon>
        <taxon>Myrtales</taxon>
        <taxon>Melastomataceae</taxon>
        <taxon>Melastomatoideae</taxon>
        <taxon>Melastomateae</taxon>
        <taxon>Melastoma</taxon>
    </lineage>
</organism>
<proteinExistence type="predicted"/>
<keyword evidence="2" id="KW-1185">Reference proteome</keyword>
<dbReference type="Proteomes" id="UP001057402">
    <property type="component" value="Chromosome 4"/>
</dbReference>